<reference evidence="2" key="1">
    <citation type="journal article" date="2020" name="Phytopathology">
        <title>Genome Sequence Resources of Colletotrichum truncatum, C. plurivorum, C. musicola, and C. sojae: Four Species Pathogenic to Soybean (Glycine max).</title>
        <authorList>
            <person name="Rogerio F."/>
            <person name="Boufleur T.R."/>
            <person name="Ciampi-Guillardi M."/>
            <person name="Sukno S.A."/>
            <person name="Thon M.R."/>
            <person name="Massola Junior N.S."/>
            <person name="Baroncelli R."/>
        </authorList>
    </citation>
    <scope>NUCLEOTIDE SEQUENCE</scope>
    <source>
        <strain evidence="2">LFN0074</strain>
    </source>
</reference>
<proteinExistence type="predicted"/>
<sequence>MASQLNENVTVAAQVSEVAPVTVAAENHVAVDDQATETSAEPSEQTKKSDVFD</sequence>
<evidence type="ECO:0000313" key="3">
    <source>
        <dbReference type="Proteomes" id="UP000639643"/>
    </source>
</evidence>
<evidence type="ECO:0000313" key="2">
    <source>
        <dbReference type="EMBL" id="KAF6817114.1"/>
    </source>
</evidence>
<protein>
    <submittedName>
        <fullName evidence="2">Uncharacterized protein</fullName>
    </submittedName>
</protein>
<comment type="caution">
    <text evidence="2">The sequence shown here is derived from an EMBL/GenBank/DDBJ whole genome shotgun (WGS) entry which is preliminary data.</text>
</comment>
<dbReference type="AlphaFoldDB" id="A0A8H6N1P6"/>
<evidence type="ECO:0000256" key="1">
    <source>
        <dbReference type="SAM" id="MobiDB-lite"/>
    </source>
</evidence>
<dbReference type="EMBL" id="WIGM01000660">
    <property type="protein sequence ID" value="KAF6817114.1"/>
    <property type="molecule type" value="Genomic_DNA"/>
</dbReference>
<gene>
    <name evidence="2" type="ORF">CMUS01_12155</name>
</gene>
<keyword evidence="3" id="KW-1185">Reference proteome</keyword>
<name>A0A8H6N1P6_9PEZI</name>
<organism evidence="2 3">
    <name type="scientific">Colletotrichum musicola</name>
    <dbReference type="NCBI Taxonomy" id="2175873"/>
    <lineage>
        <taxon>Eukaryota</taxon>
        <taxon>Fungi</taxon>
        <taxon>Dikarya</taxon>
        <taxon>Ascomycota</taxon>
        <taxon>Pezizomycotina</taxon>
        <taxon>Sordariomycetes</taxon>
        <taxon>Hypocreomycetidae</taxon>
        <taxon>Glomerellales</taxon>
        <taxon>Glomerellaceae</taxon>
        <taxon>Colletotrichum</taxon>
        <taxon>Colletotrichum orchidearum species complex</taxon>
    </lineage>
</organism>
<feature type="compositionally biased region" description="Basic and acidic residues" evidence="1">
    <location>
        <begin position="44"/>
        <end position="53"/>
    </location>
</feature>
<feature type="non-terminal residue" evidence="2">
    <location>
        <position position="53"/>
    </location>
</feature>
<feature type="region of interest" description="Disordered" evidence="1">
    <location>
        <begin position="29"/>
        <end position="53"/>
    </location>
</feature>
<dbReference type="Proteomes" id="UP000639643">
    <property type="component" value="Unassembled WGS sequence"/>
</dbReference>
<accession>A0A8H6N1P6</accession>